<dbReference type="Proteomes" id="UP000237655">
    <property type="component" value="Chromosome"/>
</dbReference>
<evidence type="ECO:0000256" key="3">
    <source>
        <dbReference type="ARBA" id="ARBA00023172"/>
    </source>
</evidence>
<dbReference type="SUPFAM" id="SSF56349">
    <property type="entry name" value="DNA breaking-rejoining enzymes"/>
    <property type="match status" value="1"/>
</dbReference>
<keyword evidence="2" id="KW-0238">DNA-binding</keyword>
<dbReference type="InterPro" id="IPR010998">
    <property type="entry name" value="Integrase_recombinase_N"/>
</dbReference>
<protein>
    <submittedName>
        <fullName evidence="5">Site-specific integrase</fullName>
    </submittedName>
</protein>
<dbReference type="InterPro" id="IPR002104">
    <property type="entry name" value="Integrase_catalytic"/>
</dbReference>
<dbReference type="InterPro" id="IPR011010">
    <property type="entry name" value="DNA_brk_join_enz"/>
</dbReference>
<dbReference type="Gene3D" id="1.10.150.130">
    <property type="match status" value="1"/>
</dbReference>
<evidence type="ECO:0000259" key="4">
    <source>
        <dbReference type="PROSITE" id="PS51898"/>
    </source>
</evidence>
<dbReference type="Gene3D" id="1.10.443.10">
    <property type="entry name" value="Intergrase catalytic core"/>
    <property type="match status" value="1"/>
</dbReference>
<evidence type="ECO:0000313" key="5">
    <source>
        <dbReference type="EMBL" id="AVO36625.1"/>
    </source>
</evidence>
<evidence type="ECO:0000256" key="1">
    <source>
        <dbReference type="ARBA" id="ARBA00022908"/>
    </source>
</evidence>
<dbReference type="AlphaFoldDB" id="A0A2S0ML58"/>
<gene>
    <name evidence="5" type="ORF">C6Y53_02205</name>
</gene>
<dbReference type="CDD" id="cd00397">
    <property type="entry name" value="DNA_BRE_C"/>
    <property type="match status" value="1"/>
</dbReference>
<dbReference type="InterPro" id="IPR050090">
    <property type="entry name" value="Tyrosine_recombinase_XerCD"/>
</dbReference>
<evidence type="ECO:0000313" key="6">
    <source>
        <dbReference type="Proteomes" id="UP000237655"/>
    </source>
</evidence>
<keyword evidence="6" id="KW-1185">Reference proteome</keyword>
<reference evidence="6" key="1">
    <citation type="submission" date="2018-03" db="EMBL/GenBank/DDBJ databases">
        <title>Genomic analysis of the strain SH-1 isolated from shrimp intestine.</title>
        <authorList>
            <person name="Kim Y.-S."/>
            <person name="Kim S.-E."/>
            <person name="Kim K.-H."/>
        </authorList>
    </citation>
    <scope>NUCLEOTIDE SEQUENCE [LARGE SCALE GENOMIC DNA]</scope>
    <source>
        <strain evidence="6">SH-1</strain>
    </source>
</reference>
<dbReference type="EMBL" id="CP027665">
    <property type="protein sequence ID" value="AVO36625.1"/>
    <property type="molecule type" value="Genomic_DNA"/>
</dbReference>
<feature type="domain" description="Tyr recombinase" evidence="4">
    <location>
        <begin position="183"/>
        <end position="357"/>
    </location>
</feature>
<dbReference type="Pfam" id="PF00589">
    <property type="entry name" value="Phage_integrase"/>
    <property type="match status" value="1"/>
</dbReference>
<dbReference type="RefSeq" id="WP_106470940.1">
    <property type="nucleotide sequence ID" value="NZ_CP027665.1"/>
</dbReference>
<accession>A0A2S0ML58</accession>
<keyword evidence="1" id="KW-0229">DNA integration</keyword>
<evidence type="ECO:0000256" key="2">
    <source>
        <dbReference type="ARBA" id="ARBA00023125"/>
    </source>
</evidence>
<dbReference type="GO" id="GO:0015074">
    <property type="term" value="P:DNA integration"/>
    <property type="evidence" value="ECO:0007669"/>
    <property type="project" value="UniProtKB-KW"/>
</dbReference>
<organism evidence="5 6">
    <name type="scientific">Pukyongiella litopenaei</name>
    <dbReference type="NCBI Taxonomy" id="2605946"/>
    <lineage>
        <taxon>Bacteria</taxon>
        <taxon>Pseudomonadati</taxon>
        <taxon>Pseudomonadota</taxon>
        <taxon>Alphaproteobacteria</taxon>
        <taxon>Rhodobacterales</taxon>
        <taxon>Paracoccaceae</taxon>
        <taxon>Pukyongiella</taxon>
    </lineage>
</organism>
<dbReference type="GO" id="GO:0006310">
    <property type="term" value="P:DNA recombination"/>
    <property type="evidence" value="ECO:0007669"/>
    <property type="project" value="UniProtKB-KW"/>
</dbReference>
<dbReference type="InterPro" id="IPR013762">
    <property type="entry name" value="Integrase-like_cat_sf"/>
</dbReference>
<name>A0A2S0ML58_9RHOB</name>
<keyword evidence="3" id="KW-0233">DNA recombination</keyword>
<proteinExistence type="predicted"/>
<dbReference type="PROSITE" id="PS51898">
    <property type="entry name" value="TYR_RECOMBINASE"/>
    <property type="match status" value="1"/>
</dbReference>
<sequence>MRLKYPGLIRDVMPSGNVRYLVRVKGNASKRLTLSCTPDDPDFHEAYHAARQGVSFTRPPTPLEAARRGTVSWLAWSYIAHLESLVEGGEASPLTVKQRKSFAAELVAHKSSAVNSHGRSYAELPMNIPQPELARFLDTFAATPGKARNMLKFLRAMYLWAKGRGHVTINPAAGLSVAYRNMGGATPWTLADLEKYRNTHARGTQAHLTLTLFMFTACRIGDAFQLGRGHEIRHEGAPWLSWQPAKRGSRPVEIPILPPLLAAIRSQSVIGPTYLLTAHGQPYRSAEGLRNRFKKWCIAAGLPDRSSHGIRKSAGHLLSLHGATQYEIMAIHGHANASTSEIYTRGVERQRLAASAASKLANLDW</sequence>
<dbReference type="PANTHER" id="PTHR30349">
    <property type="entry name" value="PHAGE INTEGRASE-RELATED"/>
    <property type="match status" value="1"/>
</dbReference>
<dbReference type="KEGG" id="thas:C6Y53_02205"/>
<dbReference type="GO" id="GO:0003677">
    <property type="term" value="F:DNA binding"/>
    <property type="evidence" value="ECO:0007669"/>
    <property type="project" value="UniProtKB-KW"/>
</dbReference>